<feature type="transmembrane region" description="Helical" evidence="19">
    <location>
        <begin position="80"/>
        <end position="96"/>
    </location>
</feature>
<dbReference type="GO" id="GO:0004605">
    <property type="term" value="F:phosphatidate cytidylyltransferase activity"/>
    <property type="evidence" value="ECO:0007669"/>
    <property type="project" value="UniProtKB-EC"/>
</dbReference>
<evidence type="ECO:0000256" key="6">
    <source>
        <dbReference type="ARBA" id="ARBA00012487"/>
    </source>
</evidence>
<feature type="transmembrane region" description="Helical" evidence="19">
    <location>
        <begin position="137"/>
        <end position="155"/>
    </location>
</feature>
<proteinExistence type="inferred from homology"/>
<keyword evidence="8" id="KW-1003">Cell membrane</keyword>
<evidence type="ECO:0000256" key="4">
    <source>
        <dbReference type="ARBA" id="ARBA00005189"/>
    </source>
</evidence>
<dbReference type="InterPro" id="IPR000374">
    <property type="entry name" value="PC_trans"/>
</dbReference>
<feature type="transmembrane region" description="Helical" evidence="19">
    <location>
        <begin position="108"/>
        <end position="125"/>
    </location>
</feature>
<dbReference type="RefSeq" id="WP_010936151.1">
    <property type="nucleotide sequence ID" value="NZ_CP141531.1"/>
</dbReference>
<evidence type="ECO:0000256" key="15">
    <source>
        <dbReference type="ARBA" id="ARBA00023136"/>
    </source>
</evidence>
<dbReference type="GeneID" id="3230314"/>
<dbReference type="Pfam" id="PF01148">
    <property type="entry name" value="CTP_transf_1"/>
    <property type="match status" value="1"/>
</dbReference>
<dbReference type="GO" id="GO:0016024">
    <property type="term" value="P:CDP-diacylglycerol biosynthetic process"/>
    <property type="evidence" value="ECO:0007669"/>
    <property type="project" value="UniProtKB-UniPathway"/>
</dbReference>
<evidence type="ECO:0000313" key="20">
    <source>
        <dbReference type="EMBL" id="KSV18808.1"/>
    </source>
</evidence>
<dbReference type="PANTHER" id="PTHR46382">
    <property type="entry name" value="PHOSPHATIDATE CYTIDYLYLTRANSFERASE"/>
    <property type="match status" value="1"/>
</dbReference>
<evidence type="ECO:0000256" key="12">
    <source>
        <dbReference type="ARBA" id="ARBA00022695"/>
    </source>
</evidence>
<evidence type="ECO:0000256" key="3">
    <source>
        <dbReference type="ARBA" id="ARBA00005119"/>
    </source>
</evidence>
<evidence type="ECO:0000256" key="16">
    <source>
        <dbReference type="ARBA" id="ARBA00023209"/>
    </source>
</evidence>
<evidence type="ECO:0000256" key="11">
    <source>
        <dbReference type="ARBA" id="ARBA00022692"/>
    </source>
</evidence>
<dbReference type="EC" id="2.7.7.41" evidence="6 18"/>
<keyword evidence="12 18" id="KW-0548">Nucleotidyltransferase</keyword>
<dbReference type="GO" id="GO:0005886">
    <property type="term" value="C:plasma membrane"/>
    <property type="evidence" value="ECO:0007669"/>
    <property type="project" value="UniProtKB-SubCell"/>
</dbReference>
<evidence type="ECO:0000256" key="13">
    <source>
        <dbReference type="ARBA" id="ARBA00022989"/>
    </source>
</evidence>
<evidence type="ECO:0000313" key="21">
    <source>
        <dbReference type="EMBL" id="WRO07957.1"/>
    </source>
</evidence>
<evidence type="ECO:0000256" key="17">
    <source>
        <dbReference type="ARBA" id="ARBA00023264"/>
    </source>
</evidence>
<keyword evidence="10 18" id="KW-0808">Transferase</keyword>
<sequence length="267" mass="29473">MLKKRVLSGCLLAIIALAVIWIDQPIAWLTLAMAVVVALALNEFYNAVTVYLKSQPFKALGIFWGMLIVISPHLQIESVLPFLLGSFSLTSLIYLLTLKDRTDAFPRWAWTLSGVIYIGLLSSFWVALRELPMGREWVLWTLILTAATDTMAFFIGSRFGKQKMAPSISPNKSWQGAIGGAVFSIIVAPIFADLLGLPINVFVAMLIGLLVSVAGQTGDIAESLFKRNMHCKDSGNLIPGHGGIMDRLDSLLFTGIVVYYYVIWFIQ</sequence>
<protein>
    <recommendedName>
        <fullName evidence="7 18">Phosphatidate cytidylyltransferase</fullName>
        <ecNumber evidence="6 18">2.7.7.41</ecNumber>
    </recommendedName>
</protein>
<dbReference type="PATRIC" id="fig|61435.5.peg.446"/>
<keyword evidence="16" id="KW-0594">Phospholipid biosynthesis</keyword>
<evidence type="ECO:0000256" key="9">
    <source>
        <dbReference type="ARBA" id="ARBA00022516"/>
    </source>
</evidence>
<reference evidence="20 22" key="1">
    <citation type="journal article" date="2015" name="Sci. Rep.">
        <title>A comparative genomics and reductive dehalogenase gene transcription study of two chloroethene-respiring bacteria, Dehalococcoides mccartyi strains MB and 11a.</title>
        <authorList>
            <person name="Low A."/>
            <person name="Shen Z."/>
            <person name="Cheng D."/>
            <person name="Rogers M.J."/>
            <person name="Lee P.K."/>
            <person name="He J."/>
        </authorList>
    </citation>
    <scope>NUCLEOTIDE SEQUENCE [LARGE SCALE GENOMIC DNA]</scope>
    <source>
        <strain evidence="20 22">MB</strain>
    </source>
</reference>
<evidence type="ECO:0000256" key="5">
    <source>
        <dbReference type="ARBA" id="ARBA00010185"/>
    </source>
</evidence>
<comment type="similarity">
    <text evidence="5 18">Belongs to the CDS family.</text>
</comment>
<dbReference type="EMBL" id="JGYD01000010">
    <property type="protein sequence ID" value="KSV18808.1"/>
    <property type="molecule type" value="Genomic_DNA"/>
</dbReference>
<keyword evidence="9" id="KW-0444">Lipid biosynthesis</keyword>
<feature type="transmembrane region" description="Helical" evidence="19">
    <location>
        <begin position="28"/>
        <end position="45"/>
    </location>
</feature>
<feature type="transmembrane region" description="Helical" evidence="19">
    <location>
        <begin position="57"/>
        <end position="74"/>
    </location>
</feature>
<evidence type="ECO:0000256" key="10">
    <source>
        <dbReference type="ARBA" id="ARBA00022679"/>
    </source>
</evidence>
<keyword evidence="13 19" id="KW-1133">Transmembrane helix</keyword>
<dbReference type="EMBL" id="CP141531">
    <property type="protein sequence ID" value="WRO07957.1"/>
    <property type="molecule type" value="Genomic_DNA"/>
</dbReference>
<dbReference type="Proteomes" id="UP001327986">
    <property type="component" value="Chromosome"/>
</dbReference>
<feature type="transmembrane region" description="Helical" evidence="19">
    <location>
        <begin position="248"/>
        <end position="266"/>
    </location>
</feature>
<evidence type="ECO:0000256" key="14">
    <source>
        <dbReference type="ARBA" id="ARBA00023098"/>
    </source>
</evidence>
<evidence type="ECO:0000256" key="7">
    <source>
        <dbReference type="ARBA" id="ARBA00019373"/>
    </source>
</evidence>
<keyword evidence="17" id="KW-1208">Phospholipid metabolism</keyword>
<reference evidence="21" key="2">
    <citation type="submission" date="2023-12" db="EMBL/GenBank/DDBJ databases">
        <title>Isolation of organohalide respiring bacteria Dehalococcoides mccartyi strain GPTCE1 in groundwater collected near a chemical plant in Suzhou, China.</title>
        <authorList>
            <person name="Liu G."/>
        </authorList>
    </citation>
    <scope>NUCLEOTIDE SEQUENCE</scope>
    <source>
        <strain evidence="21">GPTCE1</strain>
    </source>
</reference>
<dbReference type="UniPathway" id="UPA00557">
    <property type="reaction ID" value="UER00614"/>
</dbReference>
<evidence type="ECO:0000256" key="2">
    <source>
        <dbReference type="ARBA" id="ARBA00004651"/>
    </source>
</evidence>
<organism evidence="20 22">
    <name type="scientific">Dehalococcoides mccartyi</name>
    <dbReference type="NCBI Taxonomy" id="61435"/>
    <lineage>
        <taxon>Bacteria</taxon>
        <taxon>Bacillati</taxon>
        <taxon>Chloroflexota</taxon>
        <taxon>Dehalococcoidia</taxon>
        <taxon>Dehalococcoidales</taxon>
        <taxon>Dehalococcoidaceae</taxon>
        <taxon>Dehalococcoides</taxon>
    </lineage>
</organism>
<evidence type="ECO:0000256" key="18">
    <source>
        <dbReference type="RuleBase" id="RU003938"/>
    </source>
</evidence>
<evidence type="ECO:0000256" key="19">
    <source>
        <dbReference type="SAM" id="Phobius"/>
    </source>
</evidence>
<evidence type="ECO:0000313" key="22">
    <source>
        <dbReference type="Proteomes" id="UP000053577"/>
    </source>
</evidence>
<gene>
    <name evidence="20" type="ORF">DA01_02195</name>
    <name evidence="21" type="ORF">VLL09_03450</name>
</gene>
<evidence type="ECO:0000256" key="1">
    <source>
        <dbReference type="ARBA" id="ARBA00001698"/>
    </source>
</evidence>
<dbReference type="eggNOG" id="COG4589">
    <property type="taxonomic scope" value="Bacteria"/>
</dbReference>
<dbReference type="OrthoDB" id="9799199at2"/>
<feature type="transmembrane region" description="Helical" evidence="19">
    <location>
        <begin position="176"/>
        <end position="195"/>
    </location>
</feature>
<evidence type="ECO:0000256" key="8">
    <source>
        <dbReference type="ARBA" id="ARBA00022475"/>
    </source>
</evidence>
<keyword evidence="11 18" id="KW-0812">Transmembrane</keyword>
<name>A0A0V8M4W9_9CHLR</name>
<dbReference type="PROSITE" id="PS01315">
    <property type="entry name" value="CDS"/>
    <property type="match status" value="1"/>
</dbReference>
<comment type="catalytic activity">
    <reaction evidence="1 18">
        <text>a 1,2-diacyl-sn-glycero-3-phosphate + CTP + H(+) = a CDP-1,2-diacyl-sn-glycerol + diphosphate</text>
        <dbReference type="Rhea" id="RHEA:16229"/>
        <dbReference type="ChEBI" id="CHEBI:15378"/>
        <dbReference type="ChEBI" id="CHEBI:33019"/>
        <dbReference type="ChEBI" id="CHEBI:37563"/>
        <dbReference type="ChEBI" id="CHEBI:58332"/>
        <dbReference type="ChEBI" id="CHEBI:58608"/>
        <dbReference type="EC" id="2.7.7.41"/>
    </reaction>
</comment>
<dbReference type="AlphaFoldDB" id="A0A0V8M4W9"/>
<keyword evidence="15 19" id="KW-0472">Membrane</keyword>
<accession>A0A0V8M4W9</accession>
<keyword evidence="14" id="KW-0443">Lipid metabolism</keyword>
<comment type="pathway">
    <text evidence="4">Lipid metabolism.</text>
</comment>
<dbReference type="PANTHER" id="PTHR46382:SF1">
    <property type="entry name" value="PHOSPHATIDATE CYTIDYLYLTRANSFERASE"/>
    <property type="match status" value="1"/>
</dbReference>
<comment type="pathway">
    <text evidence="3 18">Phospholipid metabolism; CDP-diacylglycerol biosynthesis; CDP-diacylglycerol from sn-glycerol 3-phosphate: step 3/3.</text>
</comment>
<dbReference type="Proteomes" id="UP000053577">
    <property type="component" value="Unassembled WGS sequence"/>
</dbReference>
<comment type="subcellular location">
    <subcellularLocation>
        <location evidence="2">Cell membrane</location>
        <topology evidence="2">Multi-pass membrane protein</topology>
    </subcellularLocation>
</comment>